<keyword evidence="6 11" id="KW-0540">Nuclease</keyword>
<evidence type="ECO:0000256" key="6">
    <source>
        <dbReference type="ARBA" id="ARBA00022722"/>
    </source>
</evidence>
<comment type="cofactor">
    <cofactor evidence="11">
        <name>Mg(2+)</name>
        <dbReference type="ChEBI" id="CHEBI:18420"/>
    </cofactor>
    <text evidence="11">Binds 1 Mg(2+) ion per subunit. May bind a second metal ion at a regulatory site, or after substrate binding.</text>
</comment>
<dbReference type="NCBIfam" id="NF001236">
    <property type="entry name" value="PRK00203.1"/>
    <property type="match status" value="1"/>
</dbReference>
<keyword evidence="10 11" id="KW-0460">Magnesium</keyword>
<dbReference type="Proteomes" id="UP000461585">
    <property type="component" value="Unassembled WGS sequence"/>
</dbReference>
<reference evidence="13 14" key="1">
    <citation type="submission" date="2020-01" db="EMBL/GenBank/DDBJ databases">
        <title>Anaeroalcalibacter tamaniensis gen. nov., sp. nov., moderately halophilic strictly anaerobic fermenter bacterium from mud volcano of Taman peninsula.</title>
        <authorList>
            <person name="Frolova A."/>
            <person name="Merkel A.Y."/>
            <person name="Slobodkin A.I."/>
        </authorList>
    </citation>
    <scope>NUCLEOTIDE SEQUENCE [LARGE SCALE GENOMIC DNA]</scope>
    <source>
        <strain evidence="13 14">F-3ap</strain>
    </source>
</reference>
<evidence type="ECO:0000256" key="2">
    <source>
        <dbReference type="ARBA" id="ARBA00004065"/>
    </source>
</evidence>
<evidence type="ECO:0000256" key="4">
    <source>
        <dbReference type="ARBA" id="ARBA00011245"/>
    </source>
</evidence>
<keyword evidence="8 11" id="KW-0255">Endonuclease</keyword>
<dbReference type="InterPro" id="IPR022892">
    <property type="entry name" value="RNaseHI"/>
</dbReference>
<dbReference type="GO" id="GO:0043137">
    <property type="term" value="P:DNA replication, removal of RNA primer"/>
    <property type="evidence" value="ECO:0007669"/>
    <property type="project" value="TreeGrafter"/>
</dbReference>
<feature type="domain" description="RNase H type-1" evidence="12">
    <location>
        <begin position="1"/>
        <end position="148"/>
    </location>
</feature>
<keyword evidence="11" id="KW-0963">Cytoplasm</keyword>
<dbReference type="Pfam" id="PF00075">
    <property type="entry name" value="RNase_H"/>
    <property type="match status" value="1"/>
</dbReference>
<keyword evidence="9 11" id="KW-0378">Hydrolase</keyword>
<feature type="binding site" evidence="11">
    <location>
        <position position="52"/>
    </location>
    <ligand>
        <name>Mg(2+)</name>
        <dbReference type="ChEBI" id="CHEBI:18420"/>
        <label>1</label>
    </ligand>
</feature>
<dbReference type="FunFam" id="3.30.420.10:FF:000089">
    <property type="entry name" value="Ribonuclease H"/>
    <property type="match status" value="1"/>
</dbReference>
<comment type="similarity">
    <text evidence="3 11">Belongs to the RNase H family.</text>
</comment>
<dbReference type="GO" id="GO:0000287">
    <property type="term" value="F:magnesium ion binding"/>
    <property type="evidence" value="ECO:0007669"/>
    <property type="project" value="UniProtKB-UniRule"/>
</dbReference>
<feature type="binding site" evidence="11">
    <location>
        <position position="8"/>
    </location>
    <ligand>
        <name>Mg(2+)</name>
        <dbReference type="ChEBI" id="CHEBI:18420"/>
        <label>1</label>
    </ligand>
</feature>
<dbReference type="GO" id="GO:0005737">
    <property type="term" value="C:cytoplasm"/>
    <property type="evidence" value="ECO:0007669"/>
    <property type="project" value="UniProtKB-SubCell"/>
</dbReference>
<keyword evidence="14" id="KW-1185">Reference proteome</keyword>
<feature type="binding site" evidence="11">
    <location>
        <position position="74"/>
    </location>
    <ligand>
        <name>Mg(2+)</name>
        <dbReference type="ChEBI" id="CHEBI:18420"/>
        <label>1</label>
    </ligand>
</feature>
<dbReference type="PANTHER" id="PTHR10642:SF26">
    <property type="entry name" value="RIBONUCLEASE H1"/>
    <property type="match status" value="1"/>
</dbReference>
<evidence type="ECO:0000256" key="3">
    <source>
        <dbReference type="ARBA" id="ARBA00005300"/>
    </source>
</evidence>
<dbReference type="Gene3D" id="3.30.420.10">
    <property type="entry name" value="Ribonuclease H-like superfamily/Ribonuclease H"/>
    <property type="match status" value="1"/>
</dbReference>
<evidence type="ECO:0000256" key="10">
    <source>
        <dbReference type="ARBA" id="ARBA00022842"/>
    </source>
</evidence>
<evidence type="ECO:0000313" key="13">
    <source>
        <dbReference type="EMBL" id="NDL66167.1"/>
    </source>
</evidence>
<accession>A0A7X5KMV9</accession>
<evidence type="ECO:0000256" key="11">
    <source>
        <dbReference type="HAMAP-Rule" id="MF_00042"/>
    </source>
</evidence>
<comment type="function">
    <text evidence="2 11">Endonuclease that specifically degrades the RNA of RNA-DNA hybrids.</text>
</comment>
<comment type="subunit">
    <text evidence="4 11">Monomer.</text>
</comment>
<comment type="caution">
    <text evidence="13">The sequence shown here is derived from an EMBL/GenBank/DDBJ whole genome shotgun (WGS) entry which is preliminary data.</text>
</comment>
<dbReference type="RefSeq" id="WP_162368896.1">
    <property type="nucleotide sequence ID" value="NZ_JAAEEH010000001.1"/>
</dbReference>
<evidence type="ECO:0000259" key="12">
    <source>
        <dbReference type="PROSITE" id="PS50879"/>
    </source>
</evidence>
<dbReference type="InterPro" id="IPR036397">
    <property type="entry name" value="RNaseH_sf"/>
</dbReference>
<evidence type="ECO:0000256" key="1">
    <source>
        <dbReference type="ARBA" id="ARBA00000077"/>
    </source>
</evidence>
<dbReference type="PANTHER" id="PTHR10642">
    <property type="entry name" value="RIBONUCLEASE H1"/>
    <property type="match status" value="1"/>
</dbReference>
<evidence type="ECO:0000256" key="7">
    <source>
        <dbReference type="ARBA" id="ARBA00022723"/>
    </source>
</evidence>
<dbReference type="PROSITE" id="PS50879">
    <property type="entry name" value="RNASE_H_1"/>
    <property type="match status" value="1"/>
</dbReference>
<dbReference type="GO" id="GO:0004523">
    <property type="term" value="F:RNA-DNA hybrid ribonuclease activity"/>
    <property type="evidence" value="ECO:0007669"/>
    <property type="project" value="UniProtKB-UniRule"/>
</dbReference>
<evidence type="ECO:0000256" key="9">
    <source>
        <dbReference type="ARBA" id="ARBA00022801"/>
    </source>
</evidence>
<dbReference type="HAMAP" id="MF_00042">
    <property type="entry name" value="RNase_H"/>
    <property type="match status" value="1"/>
</dbReference>
<evidence type="ECO:0000256" key="5">
    <source>
        <dbReference type="ARBA" id="ARBA00012180"/>
    </source>
</evidence>
<organism evidence="13 14">
    <name type="scientific">Anaerotalea alkaliphila</name>
    <dbReference type="NCBI Taxonomy" id="2662126"/>
    <lineage>
        <taxon>Bacteria</taxon>
        <taxon>Bacillati</taxon>
        <taxon>Bacillota</taxon>
        <taxon>Clostridia</taxon>
        <taxon>Eubacteriales</taxon>
        <taxon>Anaerotalea</taxon>
    </lineage>
</organism>
<dbReference type="EMBL" id="JAAEEH010000001">
    <property type="protein sequence ID" value="NDL66167.1"/>
    <property type="molecule type" value="Genomic_DNA"/>
</dbReference>
<feature type="binding site" evidence="11">
    <location>
        <position position="8"/>
    </location>
    <ligand>
        <name>Mg(2+)</name>
        <dbReference type="ChEBI" id="CHEBI:18420"/>
        <label>2</label>
    </ligand>
</feature>
<comment type="catalytic activity">
    <reaction evidence="1 11">
        <text>Endonucleolytic cleavage to 5'-phosphomonoester.</text>
        <dbReference type="EC" id="3.1.26.4"/>
    </reaction>
</comment>
<dbReference type="InterPro" id="IPR012337">
    <property type="entry name" value="RNaseH-like_sf"/>
</dbReference>
<dbReference type="SUPFAM" id="SSF53098">
    <property type="entry name" value="Ribonuclease H-like"/>
    <property type="match status" value="1"/>
</dbReference>
<sequence length="166" mass="18604">MEVDLYTDGACRGNPDGPGGYGALLVYKDADGKVHERSLSQGYTNTTNNRMELMAVLKGLETLKRPCHVTVHTDSQYIANAFNQGWLKSWIKNGWKRGAKKEPVKNEDLWRRILLAMKPHTVEYVWVRGHDGHPENERCDELATAAADGDGLLPDLREMPEGKVSL</sequence>
<dbReference type="CDD" id="cd09278">
    <property type="entry name" value="RNase_HI_prokaryote_like"/>
    <property type="match status" value="1"/>
</dbReference>
<protein>
    <recommendedName>
        <fullName evidence="5 11">Ribonuclease H</fullName>
        <shortName evidence="11">RNase H</shortName>
        <ecNumber evidence="5 11">3.1.26.4</ecNumber>
    </recommendedName>
</protein>
<proteinExistence type="inferred from homology"/>
<name>A0A7X5KMV9_9FIRM</name>
<feature type="binding site" evidence="11">
    <location>
        <position position="140"/>
    </location>
    <ligand>
        <name>Mg(2+)</name>
        <dbReference type="ChEBI" id="CHEBI:18420"/>
        <label>2</label>
    </ligand>
</feature>
<comment type="subcellular location">
    <subcellularLocation>
        <location evidence="11">Cytoplasm</location>
    </subcellularLocation>
</comment>
<dbReference type="InterPro" id="IPR002156">
    <property type="entry name" value="RNaseH_domain"/>
</dbReference>
<dbReference type="AlphaFoldDB" id="A0A7X5KMV9"/>
<dbReference type="EC" id="3.1.26.4" evidence="5 11"/>
<dbReference type="InterPro" id="IPR050092">
    <property type="entry name" value="RNase_H"/>
</dbReference>
<keyword evidence="7 11" id="KW-0479">Metal-binding</keyword>
<gene>
    <name evidence="11 13" type="primary">rnhA</name>
    <name evidence="13" type="ORF">GXN74_00205</name>
</gene>
<evidence type="ECO:0000313" key="14">
    <source>
        <dbReference type="Proteomes" id="UP000461585"/>
    </source>
</evidence>
<dbReference type="GO" id="GO:0003676">
    <property type="term" value="F:nucleic acid binding"/>
    <property type="evidence" value="ECO:0007669"/>
    <property type="project" value="InterPro"/>
</dbReference>
<evidence type="ECO:0000256" key="8">
    <source>
        <dbReference type="ARBA" id="ARBA00022759"/>
    </source>
</evidence>